<proteinExistence type="predicted"/>
<sequence>MLEVEMDSLAAVRILKSAPAGAHSHLMQHIDALRQREWEVCFKHVYRETNLTANGIARMDSSGDAGGHVFHLPPADHNDRLGLQPPPMSSFTSGIT</sequence>
<reference evidence="3 4" key="1">
    <citation type="journal article" date="2024" name="G3 (Bethesda)">
        <title>Genome assembly of Hibiscus sabdariffa L. provides insights into metabolisms of medicinal natural products.</title>
        <authorList>
            <person name="Kim T."/>
        </authorList>
    </citation>
    <scope>NUCLEOTIDE SEQUENCE [LARGE SCALE GENOMIC DNA]</scope>
    <source>
        <strain evidence="3">TK-2024</strain>
        <tissue evidence="3">Old leaves</tissue>
    </source>
</reference>
<dbReference type="Pfam" id="PF13456">
    <property type="entry name" value="RVT_3"/>
    <property type="match status" value="1"/>
</dbReference>
<evidence type="ECO:0000256" key="1">
    <source>
        <dbReference type="SAM" id="MobiDB-lite"/>
    </source>
</evidence>
<evidence type="ECO:0000313" key="4">
    <source>
        <dbReference type="Proteomes" id="UP001472677"/>
    </source>
</evidence>
<keyword evidence="4" id="KW-1185">Reference proteome</keyword>
<gene>
    <name evidence="3" type="ORF">V6N12_028583</name>
</gene>
<feature type="domain" description="RNase H type-1" evidence="2">
    <location>
        <begin position="2"/>
        <end position="59"/>
    </location>
</feature>
<organism evidence="3 4">
    <name type="scientific">Hibiscus sabdariffa</name>
    <name type="common">roselle</name>
    <dbReference type="NCBI Taxonomy" id="183260"/>
    <lineage>
        <taxon>Eukaryota</taxon>
        <taxon>Viridiplantae</taxon>
        <taxon>Streptophyta</taxon>
        <taxon>Embryophyta</taxon>
        <taxon>Tracheophyta</taxon>
        <taxon>Spermatophyta</taxon>
        <taxon>Magnoliopsida</taxon>
        <taxon>eudicotyledons</taxon>
        <taxon>Gunneridae</taxon>
        <taxon>Pentapetalae</taxon>
        <taxon>rosids</taxon>
        <taxon>malvids</taxon>
        <taxon>Malvales</taxon>
        <taxon>Malvaceae</taxon>
        <taxon>Malvoideae</taxon>
        <taxon>Hibiscus</taxon>
    </lineage>
</organism>
<dbReference type="InterPro" id="IPR002156">
    <property type="entry name" value="RNaseH_domain"/>
</dbReference>
<feature type="region of interest" description="Disordered" evidence="1">
    <location>
        <begin position="67"/>
        <end position="96"/>
    </location>
</feature>
<dbReference type="EMBL" id="JBBPBM010000008">
    <property type="protein sequence ID" value="KAK8572530.1"/>
    <property type="molecule type" value="Genomic_DNA"/>
</dbReference>
<comment type="caution">
    <text evidence="3">The sequence shown here is derived from an EMBL/GenBank/DDBJ whole genome shotgun (WGS) entry which is preliminary data.</text>
</comment>
<dbReference type="Proteomes" id="UP001472677">
    <property type="component" value="Unassembled WGS sequence"/>
</dbReference>
<accession>A0ABR2F691</accession>
<protein>
    <recommendedName>
        <fullName evidence="2">RNase H type-1 domain-containing protein</fullName>
    </recommendedName>
</protein>
<name>A0ABR2F691_9ROSI</name>
<evidence type="ECO:0000259" key="2">
    <source>
        <dbReference type="Pfam" id="PF13456"/>
    </source>
</evidence>
<evidence type="ECO:0000313" key="3">
    <source>
        <dbReference type="EMBL" id="KAK8572530.1"/>
    </source>
</evidence>